<keyword evidence="3" id="KW-1185">Reference proteome</keyword>
<name>A0A3A1R3E8_9BACI</name>
<dbReference type="AlphaFoldDB" id="A0A3A1R3E8"/>
<sequence>MSIRKTLLMSAAAAGGAYLSKKENRAKVKGMIGNLRDQWKNGSKDSGSFEKAGNPHPHDVEDNTMVSEGAQTSVHYYNSTVQ</sequence>
<evidence type="ECO:0008006" key="4">
    <source>
        <dbReference type="Google" id="ProtNLM"/>
    </source>
</evidence>
<dbReference type="Proteomes" id="UP000265801">
    <property type="component" value="Unassembled WGS sequence"/>
</dbReference>
<comment type="caution">
    <text evidence="2">The sequence shown here is derived from an EMBL/GenBank/DDBJ whole genome shotgun (WGS) entry which is preliminary data.</text>
</comment>
<evidence type="ECO:0000313" key="2">
    <source>
        <dbReference type="EMBL" id="RIW37245.1"/>
    </source>
</evidence>
<reference evidence="2 3" key="1">
    <citation type="submission" date="2018-09" db="EMBL/GenBank/DDBJ databases">
        <title>Bacillus saliacetes sp. nov., isolated from Thai shrimp paste (Ka-pi).</title>
        <authorList>
            <person name="Daroonpunt R."/>
            <person name="Tanasupawat S."/>
            <person name="Yiamsombut S."/>
        </authorList>
    </citation>
    <scope>NUCLEOTIDE SEQUENCE [LARGE SCALE GENOMIC DNA]</scope>
    <source>
        <strain evidence="2 3">SKP7-4</strain>
    </source>
</reference>
<protein>
    <recommendedName>
        <fullName evidence="4">YtxH domain-containing protein</fullName>
    </recommendedName>
</protein>
<dbReference type="RefSeq" id="WP_119545663.1">
    <property type="nucleotide sequence ID" value="NZ_QXIR01000004.1"/>
</dbReference>
<organism evidence="2 3">
    <name type="scientific">Bacillus salacetis</name>
    <dbReference type="NCBI Taxonomy" id="2315464"/>
    <lineage>
        <taxon>Bacteria</taxon>
        <taxon>Bacillati</taxon>
        <taxon>Bacillota</taxon>
        <taxon>Bacilli</taxon>
        <taxon>Bacillales</taxon>
        <taxon>Bacillaceae</taxon>
        <taxon>Bacillus</taxon>
    </lineage>
</organism>
<accession>A0A3A1R3E8</accession>
<evidence type="ECO:0000313" key="3">
    <source>
        <dbReference type="Proteomes" id="UP000265801"/>
    </source>
</evidence>
<dbReference type="OrthoDB" id="2390014at2"/>
<gene>
    <name evidence="2" type="ORF">D3H55_04170</name>
</gene>
<evidence type="ECO:0000256" key="1">
    <source>
        <dbReference type="SAM" id="MobiDB-lite"/>
    </source>
</evidence>
<feature type="region of interest" description="Disordered" evidence="1">
    <location>
        <begin position="36"/>
        <end position="71"/>
    </location>
</feature>
<dbReference type="EMBL" id="QXIR01000004">
    <property type="protein sequence ID" value="RIW37245.1"/>
    <property type="molecule type" value="Genomic_DNA"/>
</dbReference>
<proteinExistence type="predicted"/>